<keyword evidence="4" id="KW-1185">Reference proteome</keyword>
<dbReference type="Proteomes" id="UP000605361">
    <property type="component" value="Unassembled WGS sequence"/>
</dbReference>
<gene>
    <name evidence="3" type="ORF">ITP53_18390</name>
</gene>
<accession>A0A931EYU3</accession>
<dbReference type="PANTHER" id="PTHR46112:SF2">
    <property type="entry name" value="XAA-PRO AMINOPEPTIDASE P-RELATED"/>
    <property type="match status" value="1"/>
</dbReference>
<evidence type="ECO:0000259" key="2">
    <source>
        <dbReference type="Pfam" id="PF00557"/>
    </source>
</evidence>
<keyword evidence="3" id="KW-0645">Protease</keyword>
<dbReference type="Pfam" id="PF00557">
    <property type="entry name" value="Peptidase_M24"/>
    <property type="match status" value="1"/>
</dbReference>
<name>A0A931EYU3_9ACTN</name>
<feature type="domain" description="Peptidase M24" evidence="2">
    <location>
        <begin position="9"/>
        <end position="165"/>
    </location>
</feature>
<protein>
    <submittedName>
        <fullName evidence="3">Aminopeptidase P family protein</fullName>
    </submittedName>
</protein>
<dbReference type="AlphaFoldDB" id="A0A931EYU3"/>
<dbReference type="InterPro" id="IPR036005">
    <property type="entry name" value="Creatinase/aminopeptidase-like"/>
</dbReference>
<reference evidence="3" key="1">
    <citation type="submission" date="2020-11" db="EMBL/GenBank/DDBJ databases">
        <title>Whole-genome analyses of Nonomuraea sp. K274.</title>
        <authorList>
            <person name="Veyisoglu A."/>
        </authorList>
    </citation>
    <scope>NUCLEOTIDE SEQUENCE</scope>
    <source>
        <strain evidence="3">K274</strain>
    </source>
</reference>
<proteinExistence type="predicted"/>
<comment type="caution">
    <text evidence="3">The sequence shown here is derived from an EMBL/GenBank/DDBJ whole genome shotgun (WGS) entry which is preliminary data.</text>
</comment>
<keyword evidence="3" id="KW-0031">Aminopeptidase</keyword>
<evidence type="ECO:0000256" key="1">
    <source>
        <dbReference type="SAM" id="MobiDB-lite"/>
    </source>
</evidence>
<evidence type="ECO:0000313" key="4">
    <source>
        <dbReference type="Proteomes" id="UP000605361"/>
    </source>
</evidence>
<sequence length="216" mass="23419">MGMPQWGYRPQAPRTLRDGDVIYAEVFCNFGGRHTQHQVTMAIGEVHEDFQRAGDVVRAAYAAGLEALRPGRTFGELADAMYKPIEAADGSVFSIAVHSLNPGLALGGISTDIGRLPGAEVYLPVPDGRTFLADLELEPGMTFVFEPNYAFARHMVHIGGTVIVGEDEPIELSPYTAQILRATGRRGLRRSSPRPHGPERDDNGHPAAPAIRDDCS</sequence>
<keyword evidence="3" id="KW-0378">Hydrolase</keyword>
<dbReference type="GO" id="GO:0004177">
    <property type="term" value="F:aminopeptidase activity"/>
    <property type="evidence" value="ECO:0007669"/>
    <property type="project" value="UniProtKB-KW"/>
</dbReference>
<organism evidence="3 4">
    <name type="scientific">Nonomuraea cypriaca</name>
    <dbReference type="NCBI Taxonomy" id="1187855"/>
    <lineage>
        <taxon>Bacteria</taxon>
        <taxon>Bacillati</taxon>
        <taxon>Actinomycetota</taxon>
        <taxon>Actinomycetes</taxon>
        <taxon>Streptosporangiales</taxon>
        <taxon>Streptosporangiaceae</taxon>
        <taxon>Nonomuraea</taxon>
    </lineage>
</organism>
<dbReference type="EMBL" id="JADOGI010000050">
    <property type="protein sequence ID" value="MBF8187670.1"/>
    <property type="molecule type" value="Genomic_DNA"/>
</dbReference>
<feature type="region of interest" description="Disordered" evidence="1">
    <location>
        <begin position="183"/>
        <end position="216"/>
    </location>
</feature>
<dbReference type="PANTHER" id="PTHR46112">
    <property type="entry name" value="AMINOPEPTIDASE"/>
    <property type="match status" value="1"/>
</dbReference>
<evidence type="ECO:0000313" key="3">
    <source>
        <dbReference type="EMBL" id="MBF8187670.1"/>
    </source>
</evidence>
<dbReference type="Gene3D" id="3.90.230.10">
    <property type="entry name" value="Creatinase/methionine aminopeptidase superfamily"/>
    <property type="match status" value="1"/>
</dbReference>
<dbReference type="SUPFAM" id="SSF55920">
    <property type="entry name" value="Creatinase/aminopeptidase"/>
    <property type="match status" value="1"/>
</dbReference>
<dbReference type="InterPro" id="IPR000994">
    <property type="entry name" value="Pept_M24"/>
</dbReference>
<feature type="compositionally biased region" description="Basic residues" evidence="1">
    <location>
        <begin position="183"/>
        <end position="193"/>
    </location>
</feature>
<dbReference type="InterPro" id="IPR050659">
    <property type="entry name" value="Peptidase_M24B"/>
</dbReference>